<gene>
    <name evidence="1" type="ORF">DHW61_13155</name>
</gene>
<proteinExistence type="predicted"/>
<evidence type="ECO:0000313" key="1">
    <source>
        <dbReference type="EMBL" id="HCL03331.1"/>
    </source>
</evidence>
<accession>A0A3D2X893</accession>
<sequence>MRCPNCGDDRCVIVEESETNQKGFGFGKGCCGYLILGPIGWVCGLCGMGESHTVRRTFWVCQHCGRKFRT</sequence>
<organism evidence="1 2">
    <name type="scientific">Lachnoclostridium phytofermentans</name>
    <dbReference type="NCBI Taxonomy" id="66219"/>
    <lineage>
        <taxon>Bacteria</taxon>
        <taxon>Bacillati</taxon>
        <taxon>Bacillota</taxon>
        <taxon>Clostridia</taxon>
        <taxon>Lachnospirales</taxon>
        <taxon>Lachnospiraceae</taxon>
    </lineage>
</organism>
<reference evidence="1 2" key="1">
    <citation type="journal article" date="2018" name="Nat. Biotechnol.">
        <title>A standardized bacterial taxonomy based on genome phylogeny substantially revises the tree of life.</title>
        <authorList>
            <person name="Parks D.H."/>
            <person name="Chuvochina M."/>
            <person name="Waite D.W."/>
            <person name="Rinke C."/>
            <person name="Skarshewski A."/>
            <person name="Chaumeil P.A."/>
            <person name="Hugenholtz P."/>
        </authorList>
    </citation>
    <scope>NUCLEOTIDE SEQUENCE [LARGE SCALE GENOMIC DNA]</scope>
    <source>
        <strain evidence="1">UBA11728</strain>
    </source>
</reference>
<evidence type="ECO:0000313" key="2">
    <source>
        <dbReference type="Proteomes" id="UP000262969"/>
    </source>
</evidence>
<protein>
    <recommendedName>
        <fullName evidence="3">LITAF domain-containing protein</fullName>
    </recommendedName>
</protein>
<dbReference type="EMBL" id="DPVV01000443">
    <property type="protein sequence ID" value="HCL03331.1"/>
    <property type="molecule type" value="Genomic_DNA"/>
</dbReference>
<evidence type="ECO:0008006" key="3">
    <source>
        <dbReference type="Google" id="ProtNLM"/>
    </source>
</evidence>
<name>A0A3D2X893_9FIRM</name>
<dbReference type="Proteomes" id="UP000262969">
    <property type="component" value="Unassembled WGS sequence"/>
</dbReference>
<comment type="caution">
    <text evidence="1">The sequence shown here is derived from an EMBL/GenBank/DDBJ whole genome shotgun (WGS) entry which is preliminary data.</text>
</comment>
<dbReference type="AlphaFoldDB" id="A0A3D2X893"/>